<feature type="compositionally biased region" description="Basic and acidic residues" evidence="1">
    <location>
        <begin position="262"/>
        <end position="275"/>
    </location>
</feature>
<dbReference type="Pfam" id="PF12783">
    <property type="entry name" value="Sec7-like_HUS"/>
    <property type="match status" value="1"/>
</dbReference>
<gene>
    <name evidence="3" type="primary">SEC7_5</name>
    <name evidence="3" type="ORF">K7432_017730</name>
</gene>
<proteinExistence type="predicted"/>
<dbReference type="PANTHER" id="PTHR10663:SF375">
    <property type="entry name" value="LD29171P"/>
    <property type="match status" value="1"/>
</dbReference>
<dbReference type="Proteomes" id="UP001479436">
    <property type="component" value="Unassembled WGS sequence"/>
</dbReference>
<organism evidence="3 4">
    <name type="scientific">Basidiobolus ranarum</name>
    <dbReference type="NCBI Taxonomy" id="34480"/>
    <lineage>
        <taxon>Eukaryota</taxon>
        <taxon>Fungi</taxon>
        <taxon>Fungi incertae sedis</taxon>
        <taxon>Zoopagomycota</taxon>
        <taxon>Entomophthoromycotina</taxon>
        <taxon>Basidiobolomycetes</taxon>
        <taxon>Basidiobolales</taxon>
        <taxon>Basidiobolaceae</taxon>
        <taxon>Basidiobolus</taxon>
    </lineage>
</organism>
<dbReference type="SMART" id="SM00222">
    <property type="entry name" value="Sec7"/>
    <property type="match status" value="1"/>
</dbReference>
<dbReference type="InterPro" id="IPR032691">
    <property type="entry name" value="Mon2/Sec7/BIG1-like_HUS"/>
</dbReference>
<dbReference type="Gene3D" id="1.10.1000.11">
    <property type="entry name" value="Arf Nucleotide-binding Site Opener,domain 2"/>
    <property type="match status" value="1"/>
</dbReference>
<feature type="domain" description="SEC7" evidence="2">
    <location>
        <begin position="314"/>
        <end position="502"/>
    </location>
</feature>
<dbReference type="InterPro" id="IPR000904">
    <property type="entry name" value="Sec7_dom"/>
</dbReference>
<dbReference type="PROSITE" id="PS50190">
    <property type="entry name" value="SEC7"/>
    <property type="match status" value="1"/>
</dbReference>
<dbReference type="InterPro" id="IPR023394">
    <property type="entry name" value="Sec7_C_sf"/>
</dbReference>
<dbReference type="SUPFAM" id="SSF48425">
    <property type="entry name" value="Sec7 domain"/>
    <property type="match status" value="1"/>
</dbReference>
<accession>A0ABR2VK04</accession>
<protein>
    <submittedName>
        <fullName evidence="3">Guanine nucleotide exchange protein for ADP-robosylation factor</fullName>
    </submittedName>
</protein>
<reference evidence="3 4" key="1">
    <citation type="submission" date="2023-04" db="EMBL/GenBank/DDBJ databases">
        <title>Genome of Basidiobolus ranarum AG-B5.</title>
        <authorList>
            <person name="Stajich J.E."/>
            <person name="Carter-House D."/>
            <person name="Gryganskyi A."/>
        </authorList>
    </citation>
    <scope>NUCLEOTIDE SEQUENCE [LARGE SCALE GENOMIC DNA]</scope>
    <source>
        <strain evidence="3 4">AG-B5</strain>
    </source>
</reference>
<name>A0ABR2VK04_9FUNG</name>
<feature type="compositionally biased region" description="Polar residues" evidence="1">
    <location>
        <begin position="278"/>
        <end position="296"/>
    </location>
</feature>
<keyword evidence="4" id="KW-1185">Reference proteome</keyword>
<dbReference type="CDD" id="cd00171">
    <property type="entry name" value="Sec7"/>
    <property type="match status" value="1"/>
</dbReference>
<evidence type="ECO:0000256" key="1">
    <source>
        <dbReference type="SAM" id="MobiDB-lite"/>
    </source>
</evidence>
<dbReference type="InterPro" id="IPR035999">
    <property type="entry name" value="Sec7_dom_sf"/>
</dbReference>
<sequence length="533" mass="59833">MKPITTEGASDVKSLSMRSKLLSLHLILTIITSHLETFTSSNVGFITYTENNQPIHVTLLTSVKQYLCLSLSRNLTSTVSSIFEVSLEIFLKLLQGLRMLLKKEIEVFFKEIFLPILEMRSASFHQKLALLNVLQKICNDPQTLVEIYLNYDCDKEALDNIYERLVNVISKITTIRAASSSSGALSSNQYSNSISPTSGVIQPSLTTTSVNNSLSSQLHNQGNENDIKQKALECLVAILRSLTTWSDKGLVLSEGENVAFDDDKGARSASRKSEDVYDNNTGSLTEPNGFSSPSPIFNGSAQSVKSLGLDDPGQFETLKQRKQVLQQGIQMFNWKPKKGLNFLLETHCIEANEPKAIAQFFLRSEGINKTTLGEFLGEGNEENIAIMHAFVDGMNFSKTPFVEALRKFLQPFRLPGEAQKIDRFMLKFAERYVIGNSGVFANADTAYVLAYSVILLNTDLYNPQVKHRMTLIEFLKNNAGIDDKADLPDEFLVEIYDDISKNEIRIKDEKEASPTSELIFKHRYLLRIKKIDY</sequence>
<dbReference type="Gene3D" id="1.10.220.20">
    <property type="match status" value="1"/>
</dbReference>
<dbReference type="EMBL" id="JASJQH010011105">
    <property type="protein sequence ID" value="KAK9667533.1"/>
    <property type="molecule type" value="Genomic_DNA"/>
</dbReference>
<feature type="region of interest" description="Disordered" evidence="1">
    <location>
        <begin position="262"/>
        <end position="296"/>
    </location>
</feature>
<evidence type="ECO:0000313" key="4">
    <source>
        <dbReference type="Proteomes" id="UP001479436"/>
    </source>
</evidence>
<dbReference type="Pfam" id="PF01369">
    <property type="entry name" value="Sec7"/>
    <property type="match status" value="1"/>
</dbReference>
<dbReference type="PANTHER" id="PTHR10663">
    <property type="entry name" value="GUANYL-NUCLEOTIDE EXCHANGE FACTOR"/>
    <property type="match status" value="1"/>
</dbReference>
<comment type="caution">
    <text evidence="3">The sequence shown here is derived from an EMBL/GenBank/DDBJ whole genome shotgun (WGS) entry which is preliminary data.</text>
</comment>
<evidence type="ECO:0000259" key="2">
    <source>
        <dbReference type="PROSITE" id="PS50190"/>
    </source>
</evidence>
<evidence type="ECO:0000313" key="3">
    <source>
        <dbReference type="EMBL" id="KAK9667533.1"/>
    </source>
</evidence>